<proteinExistence type="predicted"/>
<protein>
    <submittedName>
        <fullName evidence="1">Uncharacterized protein</fullName>
    </submittedName>
</protein>
<dbReference type="Proteomes" id="UP000749646">
    <property type="component" value="Unassembled WGS sequence"/>
</dbReference>
<gene>
    <name evidence="1" type="ORF">BGZ65_008968</name>
</gene>
<evidence type="ECO:0000313" key="2">
    <source>
        <dbReference type="Proteomes" id="UP000749646"/>
    </source>
</evidence>
<comment type="caution">
    <text evidence="1">The sequence shown here is derived from an EMBL/GenBank/DDBJ whole genome shotgun (WGS) entry which is preliminary data.</text>
</comment>
<keyword evidence="2" id="KW-1185">Reference proteome</keyword>
<dbReference type="AlphaFoldDB" id="A0A9P6IIP6"/>
<dbReference type="OrthoDB" id="2437965at2759"/>
<name>A0A9P6IIP6_9FUNG</name>
<reference evidence="1" key="1">
    <citation type="journal article" date="2020" name="Fungal Divers.">
        <title>Resolving the Mortierellaceae phylogeny through synthesis of multi-gene phylogenetics and phylogenomics.</title>
        <authorList>
            <person name="Vandepol N."/>
            <person name="Liber J."/>
            <person name="Desiro A."/>
            <person name="Na H."/>
            <person name="Kennedy M."/>
            <person name="Barry K."/>
            <person name="Grigoriev I.V."/>
            <person name="Miller A.N."/>
            <person name="O'Donnell K."/>
            <person name="Stajich J.E."/>
            <person name="Bonito G."/>
        </authorList>
    </citation>
    <scope>NUCLEOTIDE SEQUENCE</scope>
    <source>
        <strain evidence="1">MES-2147</strain>
    </source>
</reference>
<organism evidence="1 2">
    <name type="scientific">Modicella reniformis</name>
    <dbReference type="NCBI Taxonomy" id="1440133"/>
    <lineage>
        <taxon>Eukaryota</taxon>
        <taxon>Fungi</taxon>
        <taxon>Fungi incertae sedis</taxon>
        <taxon>Mucoromycota</taxon>
        <taxon>Mortierellomycotina</taxon>
        <taxon>Mortierellomycetes</taxon>
        <taxon>Mortierellales</taxon>
        <taxon>Mortierellaceae</taxon>
        <taxon>Modicella</taxon>
    </lineage>
</organism>
<dbReference type="EMBL" id="JAAAHW010010723">
    <property type="protein sequence ID" value="KAF9923293.1"/>
    <property type="molecule type" value="Genomic_DNA"/>
</dbReference>
<evidence type="ECO:0000313" key="1">
    <source>
        <dbReference type="EMBL" id="KAF9923293.1"/>
    </source>
</evidence>
<accession>A0A9P6IIP6</accession>
<sequence length="293" mass="33403">MDRLRITRNAFSMLLGICPVLDHIDICNTVLESSVFTDNYQHARLSKLTAPIEQVFRVDPILVNAPSLLVHFPNLSQWETWQASPTPNVDIKIVNKEIRRCCPSCTAIHVRPSTLPIASMLVYGFKALTEICHQDTLTAIMTTLPRDFHSNQLFTLEDHLATSSWIVQFILRQCPRLKIISLPTFAMNMSDVNEIEWMCDDLEVLHVRIKGLETKEQINEVLKRWVDGKKAKVSTRKANLMDKSNPTANDSQHSLSSNPALKAPIEILVARHLLKFEKLHTVWLGHQTLFSPH</sequence>